<dbReference type="AlphaFoldDB" id="A7AS94"/>
<dbReference type="InParanoid" id="A7AS94"/>
<evidence type="ECO:0000313" key="1">
    <source>
        <dbReference type="EMBL" id="EDO07413.1"/>
    </source>
</evidence>
<organism evidence="1">
    <name type="scientific">Babesia bovis</name>
    <dbReference type="NCBI Taxonomy" id="5865"/>
    <lineage>
        <taxon>Eukaryota</taxon>
        <taxon>Sar</taxon>
        <taxon>Alveolata</taxon>
        <taxon>Apicomplexa</taxon>
        <taxon>Aconoidasida</taxon>
        <taxon>Piroplasmida</taxon>
        <taxon>Babesiidae</taxon>
        <taxon>Babesia</taxon>
    </lineage>
</organism>
<name>A7AS94_BABBO</name>
<sequence length="274" mass="31199">MMKEFRIYRLIRLSSTCGITWRHSYRPKCKYSTGTSTIQHGNAVMHMLSNLKRQDAIVLANRVTKSMTKYKTYVQSQFDDALVKARSQHPRHVIVVLNDEGYIAYGVDAVICVEYGIMPPKDNMTHVVISQERLEQLMKSLEKDSIHIAIYKTITTLEWPSDNDHYMVLKKSLIYSHEASAAETNTPIAKPNHTPHKNFSAVGITHNKTGYSISIIDPVNRTLFIRDHLTTTGAMTLLQNTEHTVVIFQQGNVSVKNLLMQIPTIQRCEQIQVG</sequence>
<gene>
    <name evidence="1" type="ORF">BBOV_IV010600</name>
</gene>
<reference evidence="1" key="2">
    <citation type="submission" date="2007-08" db="EMBL/GenBank/DDBJ databases">
        <authorList>
            <person name="Nene V."/>
        </authorList>
    </citation>
    <scope>NUCLEOTIDE SEQUENCE</scope>
    <source>
        <strain evidence="1">T2Bo</strain>
    </source>
</reference>
<protein>
    <submittedName>
        <fullName evidence="1">Uncharacterized protein</fullName>
    </submittedName>
</protein>
<comment type="caution">
    <text evidence="1">The sequence shown here is derived from an EMBL/GenBank/DDBJ whole genome shotgun (WGS) entry which is preliminary data.</text>
</comment>
<dbReference type="EMBL" id="AAXT01000002">
    <property type="protein sequence ID" value="EDO07413.1"/>
    <property type="molecule type" value="Genomic_DNA"/>
</dbReference>
<reference evidence="1" key="1">
    <citation type="journal article" date="2007" name="PLoS Pathog.">
        <title>Genome sequence of Babesia bovis and comparative analysis of apicomplexan hemoprotozoa.</title>
        <authorList>
            <person name="Brayton K.A."/>
            <person name="Lau A.O.T."/>
            <person name="Herndon D.R."/>
            <person name="Hannick L."/>
            <person name="Kappmeyer L.S."/>
            <person name="Berens S.J."/>
            <person name="Bidwell S.L."/>
            <person name="Brown W.C."/>
            <person name="Crabtree J."/>
            <person name="Fadrosh D."/>
            <person name="Feldblum T."/>
            <person name="Forberger H.A."/>
            <person name="Haas B.J."/>
            <person name="Howell J.M."/>
            <person name="Khouri H."/>
            <person name="Koo H."/>
            <person name="Mann D.J."/>
            <person name="Norimine J."/>
            <person name="Paulsen I.T."/>
            <person name="Radune D."/>
            <person name="Ren Q."/>
            <person name="Smith R.K. Jr."/>
            <person name="Suarez C.E."/>
            <person name="White O."/>
            <person name="Wortman J.R."/>
            <person name="Knowles D.P. Jr."/>
            <person name="McElwain T.F."/>
            <person name="Nene V.M."/>
        </authorList>
    </citation>
    <scope>NUCLEOTIDE SEQUENCE [LARGE SCALE GENOMIC DNA]</scope>
    <source>
        <strain evidence="1">T2Bo</strain>
    </source>
</reference>
<dbReference type="VEuPathDB" id="PiroplasmaDB:BBOV_IV010590"/>
<accession>A7AS94</accession>
<proteinExistence type="predicted"/>